<organism evidence="7 8">
    <name type="scientific">Corynebacterium occultum</name>
    <dbReference type="NCBI Taxonomy" id="2675219"/>
    <lineage>
        <taxon>Bacteria</taxon>
        <taxon>Bacillati</taxon>
        <taxon>Actinomycetota</taxon>
        <taxon>Actinomycetes</taxon>
        <taxon>Mycobacteriales</taxon>
        <taxon>Corynebacteriaceae</taxon>
        <taxon>Corynebacterium</taxon>
    </lineage>
</organism>
<keyword evidence="3" id="KW-0472">Membrane</keyword>
<evidence type="ECO:0000313" key="7">
    <source>
        <dbReference type="EMBL" id="QGU06132.1"/>
    </source>
</evidence>
<keyword evidence="4" id="KW-0564">Palmitate</keyword>
<name>A0A6B8VL18_9CORY</name>
<evidence type="ECO:0000313" key="8">
    <source>
        <dbReference type="Proteomes" id="UP000424462"/>
    </source>
</evidence>
<dbReference type="PROSITE" id="PS51257">
    <property type="entry name" value="PROKAR_LIPOPROTEIN"/>
    <property type="match status" value="1"/>
</dbReference>
<evidence type="ECO:0000256" key="2">
    <source>
        <dbReference type="ARBA" id="ARBA00022729"/>
    </source>
</evidence>
<feature type="signal peptide" evidence="6">
    <location>
        <begin position="1"/>
        <end position="33"/>
    </location>
</feature>
<gene>
    <name evidence="7" type="ORF">COCCU_00820</name>
</gene>
<dbReference type="AlphaFoldDB" id="A0A6B8VL18"/>
<dbReference type="KEGG" id="cok:COCCU_00820"/>
<dbReference type="Proteomes" id="UP000424462">
    <property type="component" value="Chromosome"/>
</dbReference>
<keyword evidence="5" id="KW-0449">Lipoprotein</keyword>
<keyword evidence="8" id="KW-1185">Reference proteome</keyword>
<dbReference type="RefSeq" id="WP_156229736.1">
    <property type="nucleotide sequence ID" value="NZ_CP046455.1"/>
</dbReference>
<evidence type="ECO:0000256" key="6">
    <source>
        <dbReference type="SAM" id="SignalP"/>
    </source>
</evidence>
<protein>
    <recommendedName>
        <fullName evidence="9">Lipoprotein</fullName>
    </recommendedName>
</protein>
<proteinExistence type="predicted"/>
<keyword evidence="1" id="KW-1003">Cell membrane</keyword>
<feature type="chain" id="PRO_5025498878" description="Lipoprotein" evidence="6">
    <location>
        <begin position="34"/>
        <end position="381"/>
    </location>
</feature>
<dbReference type="EMBL" id="CP046455">
    <property type="protein sequence ID" value="QGU06132.1"/>
    <property type="molecule type" value="Genomic_DNA"/>
</dbReference>
<evidence type="ECO:0000256" key="5">
    <source>
        <dbReference type="ARBA" id="ARBA00023288"/>
    </source>
</evidence>
<dbReference type="Pfam" id="PF14041">
    <property type="entry name" value="Lipoprotein_21"/>
    <property type="match status" value="1"/>
</dbReference>
<accession>A0A6B8VL18</accession>
<reference evidence="7 8" key="1">
    <citation type="submission" date="2019-11" db="EMBL/GenBank/DDBJ databases">
        <title>Complete genome sequence of Corynebacterium kalinowskii 1959, a novel Corynebacterium species isolated from soil of a small paddock in Vilsendorf, Germany.</title>
        <authorList>
            <person name="Schaffert L."/>
            <person name="Ruwe M."/>
            <person name="Milse J."/>
            <person name="Hanuschka K."/>
            <person name="Ortseifen V."/>
            <person name="Droste J."/>
            <person name="Brandt D."/>
            <person name="Schlueter L."/>
            <person name="Kutter Y."/>
            <person name="Vinke S."/>
            <person name="Viehoefer P."/>
            <person name="Jacob L."/>
            <person name="Luebke N.-C."/>
            <person name="Schulte-Berndt E."/>
            <person name="Hain C."/>
            <person name="Linder M."/>
            <person name="Schmidt P."/>
            <person name="Wollenschlaeger L."/>
            <person name="Luttermann T."/>
            <person name="Thieme E."/>
            <person name="Hassa J."/>
            <person name="Haak M."/>
            <person name="Wittchen M."/>
            <person name="Mentz A."/>
            <person name="Persicke M."/>
            <person name="Busche T."/>
            <person name="Ruckert C."/>
        </authorList>
    </citation>
    <scope>NUCLEOTIDE SEQUENCE [LARGE SCALE GENOMIC DNA]</scope>
    <source>
        <strain evidence="7 8">2039</strain>
    </source>
</reference>
<evidence type="ECO:0000256" key="1">
    <source>
        <dbReference type="ARBA" id="ARBA00022475"/>
    </source>
</evidence>
<evidence type="ECO:0008006" key="9">
    <source>
        <dbReference type="Google" id="ProtNLM"/>
    </source>
</evidence>
<keyword evidence="2 6" id="KW-0732">Signal</keyword>
<sequence precursor="true">MQLSRHLPRYRTPRRTALLLGGLLSVLILTACAAKTEPHGEESTASCESVDLAETAFGPYTALNQVPTIPPEGERDQSGFWRTSPAFQISHIENHFDPCAALSWVILFGSTNQDPPGTESSALLLFHHDQLLKDPLPIQLMADPKVERVADESLEVTYEYFAVPEEEQGAELLSTTLTWEDEGDVVTRDDQAFRREYARQVIELDLNTPAPQDETPVLPLGNIHHRPLDAEHELAEYPDSNVRISIDEDSELLCVLKFAEYHHNWGWVGCIGHGVEWPYVEPPFAPPTDSAARPPEPGESANYLRISLEPAAIATAYFDDETMPDLPVAIEAEADTLTRVGHYLIDTRGEHPRLIYGGTAIEIREDGFDSGPANILDRSRW</sequence>
<evidence type="ECO:0000256" key="3">
    <source>
        <dbReference type="ARBA" id="ARBA00023136"/>
    </source>
</evidence>
<evidence type="ECO:0000256" key="4">
    <source>
        <dbReference type="ARBA" id="ARBA00023139"/>
    </source>
</evidence>
<dbReference type="InterPro" id="IPR025971">
    <property type="entry name" value="LppP/LprE"/>
</dbReference>